<reference evidence="2 3" key="1">
    <citation type="journal article" date="2023" name="Nat. Commun.">
        <title>Origin of minicircular mitochondrial genomes in red algae.</title>
        <authorList>
            <person name="Lee Y."/>
            <person name="Cho C.H."/>
            <person name="Lee Y.M."/>
            <person name="Park S.I."/>
            <person name="Yang J.H."/>
            <person name="West J.A."/>
            <person name="Bhattacharya D."/>
            <person name="Yoon H.S."/>
        </authorList>
    </citation>
    <scope>NUCLEOTIDE SEQUENCE [LARGE SCALE GENOMIC DNA]</scope>
    <source>
        <strain evidence="2 3">CCMP1338</strain>
        <tissue evidence="2">Whole cell</tissue>
    </source>
</reference>
<proteinExistence type="predicted"/>
<dbReference type="EMBL" id="JAMWBK010000012">
    <property type="protein sequence ID" value="KAJ8901120.1"/>
    <property type="molecule type" value="Genomic_DNA"/>
</dbReference>
<dbReference type="SUPFAM" id="SSF103511">
    <property type="entry name" value="Chlorophyll a-b binding protein"/>
    <property type="match status" value="1"/>
</dbReference>
<evidence type="ECO:0000313" key="2">
    <source>
        <dbReference type="EMBL" id="KAJ8901120.1"/>
    </source>
</evidence>
<evidence type="ECO:0000313" key="3">
    <source>
        <dbReference type="Proteomes" id="UP001157974"/>
    </source>
</evidence>
<dbReference type="Proteomes" id="UP001157974">
    <property type="component" value="Unassembled WGS sequence"/>
</dbReference>
<keyword evidence="3" id="KW-1185">Reference proteome</keyword>
<organism evidence="2 3">
    <name type="scientific">Rhodosorus marinus</name>
    <dbReference type="NCBI Taxonomy" id="101924"/>
    <lineage>
        <taxon>Eukaryota</taxon>
        <taxon>Rhodophyta</taxon>
        <taxon>Stylonematophyceae</taxon>
        <taxon>Stylonematales</taxon>
        <taxon>Stylonemataceae</taxon>
        <taxon>Rhodosorus</taxon>
    </lineage>
</organism>
<dbReference type="AlphaFoldDB" id="A0AAV8UF64"/>
<comment type="caution">
    <text evidence="2">The sequence shown here is derived from an EMBL/GenBank/DDBJ whole genome shotgun (WGS) entry which is preliminary data.</text>
</comment>
<accession>A0AAV8UF64</accession>
<protein>
    <submittedName>
        <fullName evidence="2">Uncharacterized protein</fullName>
    </submittedName>
</protein>
<name>A0AAV8UF64_9RHOD</name>
<sequence length="92" mass="9722">MAFVSGTSFAGVKVGRASVVSRKPAATMSKRTVVSMSGKGSKEPKPKPGFNFFNERLNGRLAMVGFAIGLSTEILNPAHPTIPQQVQSLLGF</sequence>
<evidence type="ECO:0000256" key="1">
    <source>
        <dbReference type="SAM" id="MobiDB-lite"/>
    </source>
</evidence>
<gene>
    <name evidence="2" type="ORF">NDN08_004980</name>
</gene>
<feature type="region of interest" description="Disordered" evidence="1">
    <location>
        <begin position="30"/>
        <end position="49"/>
    </location>
</feature>